<evidence type="ECO:0000313" key="3">
    <source>
        <dbReference type="Proteomes" id="UP000235145"/>
    </source>
</evidence>
<protein>
    <submittedName>
        <fullName evidence="2">Uncharacterized protein</fullName>
    </submittedName>
</protein>
<dbReference type="EMBL" id="NBSK02000001">
    <property type="protein sequence ID" value="KAJ0224493.1"/>
    <property type="molecule type" value="Genomic_DNA"/>
</dbReference>
<dbReference type="Proteomes" id="UP000235145">
    <property type="component" value="Unassembled WGS sequence"/>
</dbReference>
<organism evidence="2 3">
    <name type="scientific">Lactuca sativa</name>
    <name type="common">Garden lettuce</name>
    <dbReference type="NCBI Taxonomy" id="4236"/>
    <lineage>
        <taxon>Eukaryota</taxon>
        <taxon>Viridiplantae</taxon>
        <taxon>Streptophyta</taxon>
        <taxon>Embryophyta</taxon>
        <taxon>Tracheophyta</taxon>
        <taxon>Spermatophyta</taxon>
        <taxon>Magnoliopsida</taxon>
        <taxon>eudicotyledons</taxon>
        <taxon>Gunneridae</taxon>
        <taxon>Pentapetalae</taxon>
        <taxon>asterids</taxon>
        <taxon>campanulids</taxon>
        <taxon>Asterales</taxon>
        <taxon>Asteraceae</taxon>
        <taxon>Cichorioideae</taxon>
        <taxon>Cichorieae</taxon>
        <taxon>Lactucinae</taxon>
        <taxon>Lactuca</taxon>
    </lineage>
</organism>
<dbReference type="PANTHER" id="PTHR33240">
    <property type="entry name" value="OS08G0508500 PROTEIN"/>
    <property type="match status" value="1"/>
</dbReference>
<reference evidence="2 3" key="1">
    <citation type="journal article" date="2017" name="Nat. Commun.">
        <title>Genome assembly with in vitro proximity ligation data and whole-genome triplication in lettuce.</title>
        <authorList>
            <person name="Reyes-Chin-Wo S."/>
            <person name="Wang Z."/>
            <person name="Yang X."/>
            <person name="Kozik A."/>
            <person name="Arikit S."/>
            <person name="Song C."/>
            <person name="Xia L."/>
            <person name="Froenicke L."/>
            <person name="Lavelle D.O."/>
            <person name="Truco M.J."/>
            <person name="Xia R."/>
            <person name="Zhu S."/>
            <person name="Xu C."/>
            <person name="Xu H."/>
            <person name="Xu X."/>
            <person name="Cox K."/>
            <person name="Korf I."/>
            <person name="Meyers B.C."/>
            <person name="Michelmore R.W."/>
        </authorList>
    </citation>
    <scope>NUCLEOTIDE SEQUENCE [LARGE SCALE GENOMIC DNA]</scope>
    <source>
        <strain evidence="3">cv. Salinas</strain>
        <tissue evidence="2">Seedlings</tissue>
    </source>
</reference>
<feature type="compositionally biased region" description="Basic and acidic residues" evidence="1">
    <location>
        <begin position="146"/>
        <end position="165"/>
    </location>
</feature>
<proteinExistence type="predicted"/>
<name>A0A9R1WIT2_LACSA</name>
<sequence>MLNIAFPMSDPRPGHWHPNDPFHIIGFISQNHVKHVDIDNGTIMLHLQQQGPLVGFTGHGIWPTGTIMLPFTLVSHDGTKQVTRVLEFLVFDYVAEHNILLGRPTLFQLQVIPSTLHGIIKFSTSDGSATVVATRPDNECSTQQETKQETKSCRSESFQKVENPHRRSATKQMLVHESRKRQRDVFRRLTTSLPWKEANDDPNMSSQSTE</sequence>
<keyword evidence="3" id="KW-1185">Reference proteome</keyword>
<dbReference type="AlphaFoldDB" id="A0A9R1WIT2"/>
<accession>A0A9R1WIT2</accession>
<gene>
    <name evidence="2" type="ORF">LSAT_V11C100030900</name>
</gene>
<comment type="caution">
    <text evidence="2">The sequence shown here is derived from an EMBL/GenBank/DDBJ whole genome shotgun (WGS) entry which is preliminary data.</text>
</comment>
<evidence type="ECO:0000313" key="2">
    <source>
        <dbReference type="EMBL" id="KAJ0224493.1"/>
    </source>
</evidence>
<evidence type="ECO:0000256" key="1">
    <source>
        <dbReference type="SAM" id="MobiDB-lite"/>
    </source>
</evidence>
<dbReference type="PANTHER" id="PTHR33240:SF15">
    <property type="entry name" value="GAG-PRO-LIKE PROTEIN"/>
    <property type="match status" value="1"/>
</dbReference>
<feature type="region of interest" description="Disordered" evidence="1">
    <location>
        <begin position="137"/>
        <end position="210"/>
    </location>
</feature>